<dbReference type="AlphaFoldDB" id="A0A401UDD0"/>
<dbReference type="InterPro" id="IPR002509">
    <property type="entry name" value="NODB_dom"/>
</dbReference>
<organism evidence="2 3">
    <name type="scientific">Chryseotalea sanaruensis</name>
    <dbReference type="NCBI Taxonomy" id="2482724"/>
    <lineage>
        <taxon>Bacteria</taxon>
        <taxon>Pseudomonadati</taxon>
        <taxon>Bacteroidota</taxon>
        <taxon>Cytophagia</taxon>
        <taxon>Cytophagales</taxon>
        <taxon>Chryseotaleaceae</taxon>
        <taxon>Chryseotalea</taxon>
    </lineage>
</organism>
<dbReference type="Gene3D" id="3.20.20.370">
    <property type="entry name" value="Glycoside hydrolase/deacetylase"/>
    <property type="match status" value="1"/>
</dbReference>
<dbReference type="PANTHER" id="PTHR47561:SF1">
    <property type="entry name" value="POLYSACCHARIDE DEACETYLASE FAMILY PROTEIN (AFU_ORTHOLOGUE AFUA_6G05030)"/>
    <property type="match status" value="1"/>
</dbReference>
<reference evidence="2 3" key="1">
    <citation type="submission" date="2018-11" db="EMBL/GenBank/DDBJ databases">
        <title>Chryseotalea sanarue gen. nov., sp., nov., a member of the family Cytophagaceae, isolated from a brackish lake in Hamamatsu Japan.</title>
        <authorList>
            <person name="Maejima Y."/>
            <person name="Iino T."/>
            <person name="Muraguchi Y."/>
            <person name="Fukuda K."/>
            <person name="Ohkuma M."/>
            <person name="Moriuchi R."/>
            <person name="Dohra H."/>
            <person name="Kimbara K."/>
            <person name="Shintani M."/>
        </authorList>
    </citation>
    <scope>NUCLEOTIDE SEQUENCE [LARGE SCALE GENOMIC DNA]</scope>
    <source>
        <strain evidence="2 3">Ys</strain>
    </source>
</reference>
<dbReference type="GO" id="GO:0005975">
    <property type="term" value="P:carbohydrate metabolic process"/>
    <property type="evidence" value="ECO:0007669"/>
    <property type="project" value="InterPro"/>
</dbReference>
<comment type="caution">
    <text evidence="2">The sequence shown here is derived from an EMBL/GenBank/DDBJ whole genome shotgun (WGS) entry which is preliminary data.</text>
</comment>
<dbReference type="Proteomes" id="UP000288227">
    <property type="component" value="Unassembled WGS sequence"/>
</dbReference>
<dbReference type="GO" id="GO:0016810">
    <property type="term" value="F:hydrolase activity, acting on carbon-nitrogen (but not peptide) bonds"/>
    <property type="evidence" value="ECO:0007669"/>
    <property type="project" value="InterPro"/>
</dbReference>
<dbReference type="RefSeq" id="WP_127123494.1">
    <property type="nucleotide sequence ID" value="NZ_BHXQ01000005.1"/>
</dbReference>
<dbReference type="PANTHER" id="PTHR47561">
    <property type="entry name" value="POLYSACCHARIDE DEACETYLASE FAMILY PROTEIN (AFU_ORTHOLOGUE AFUA_6G05030)"/>
    <property type="match status" value="1"/>
</dbReference>
<dbReference type="InterPro" id="IPR011330">
    <property type="entry name" value="Glyco_hydro/deAcase_b/a-brl"/>
</dbReference>
<dbReference type="OrthoDB" id="9806342at2"/>
<dbReference type="EMBL" id="BHXQ01000005">
    <property type="protein sequence ID" value="GCC52852.1"/>
    <property type="molecule type" value="Genomic_DNA"/>
</dbReference>
<dbReference type="InterPro" id="IPR045235">
    <property type="entry name" value="PuuE_HpPgdA-like"/>
</dbReference>
<gene>
    <name evidence="2" type="ORF">SanaruYs_30910</name>
</gene>
<dbReference type="SUPFAM" id="SSF88713">
    <property type="entry name" value="Glycoside hydrolase/deacetylase"/>
    <property type="match status" value="1"/>
</dbReference>
<dbReference type="Pfam" id="PF01522">
    <property type="entry name" value="Polysacc_deac_1"/>
    <property type="match status" value="1"/>
</dbReference>
<name>A0A401UDD0_9BACT</name>
<evidence type="ECO:0000259" key="1">
    <source>
        <dbReference type="Pfam" id="PF01522"/>
    </source>
</evidence>
<feature type="domain" description="NodB homology" evidence="1">
    <location>
        <begin position="21"/>
        <end position="117"/>
    </location>
</feature>
<evidence type="ECO:0000313" key="3">
    <source>
        <dbReference type="Proteomes" id="UP000288227"/>
    </source>
</evidence>
<evidence type="ECO:0000313" key="2">
    <source>
        <dbReference type="EMBL" id="GCC52852.1"/>
    </source>
</evidence>
<proteinExistence type="predicted"/>
<dbReference type="CDD" id="cd10941">
    <property type="entry name" value="CE4_PuuE_HpPgdA_like_2"/>
    <property type="match status" value="1"/>
</dbReference>
<protein>
    <submittedName>
        <fullName evidence="2">DUF3473 domain-containing protein</fullName>
    </submittedName>
</protein>
<sequence length="262" mass="30454">MKPRQGKTVFLSFDIEEFDMPLEYGKSIPFSDQISISRVGCHVILDLLKKHQIHATFFSTVVFASNAPEIIDRINKEGHELASHGFYHSDFKEEHLVSSKKELEKISGQTISGFRMARMKPVSDAAIVAAGYRYDSSLNPVYLPGRYNNYFKPRTAFMHNGLLEIPASATPTLRFPLFWLSFHNLPLMIYKWFCCIVLWSDRYLNLYFHPWEFTDLNQSRFGLPGFVRKKTGRAMVYSFDQWLAWCKEKGFTFLTLGEFKNT</sequence>
<keyword evidence="3" id="KW-1185">Reference proteome</keyword>
<accession>A0A401UDD0</accession>